<evidence type="ECO:0000313" key="3">
    <source>
        <dbReference type="Proteomes" id="UP000574276"/>
    </source>
</evidence>
<sequence>MTNMRKLGLTFLFGFLFTIAFLGFSDREAMASATTLPDFYFKFEGVKRDDGSEYVMTDDDVDLIVTSDEWAVPPDVEWSSSEHGIVTFQTTGAPNRVRLIRKSPGYATITATMRKDGLEKVINCRIKVNLAIDYIKTDLRTITISNNKVLYLDPHDPSNSEKRIFLQGVSYNAQGEALAVSGSSLSIPAVIWESGDESVATVDKGLVKAVGPGSTTITVRSIVGDPMEASLRVVVKPEFDIRFGTTTQHSSESNTASAIENVPSSFIISTQTNNAAKLKWEIYDCSNNQRIPEGSSGKMSYTVSLGNILFDNVKAGTYEIYAFAADDFYKETNVPYAYMKIEVPINFKDQNVVMSVGDTYSLFTNTNIPSDNIFSTVIYDPNNTNVVRYSDGIITARGEGKVKLTFVYDPSTKLFSGSPADMTINITVIDGISLSTSKATMPANGTLLLDAILTNKDITRYPVTWSSEDPSIATVDSKGLVTATSKAGTTRIIATQVINGVAKRAVCEVTVQPTMNSITMTPDKLPLPINGIDTITATINPEGLSDVKLVWKSSNPDIVSIERVNGFTATVRGGSTGGHAVITAINQDNVVVGYCHVTVHQPVDKITLSETNVTMAFSQKSLQLRAIVSPENAVNKDIVWETSDPSVATVTENGLVEFKKAGTVAIVAVSVDNPNARAICNINIQIPVTGITLTNKSIVMYSGETTKIGYSLNPANSTNSAVTWSSSNNAIVTVDATGKVTAKGPGTATIIVRSADGGYTAYCTVTVRRVASGVKLDASDLSLKVGESYQLKATLSPADSTEVKLTWETTDNKVVSVDGNGKLQAKSSGSAIIFVKTEGGGTAFCKVTVSQPVQGVILNFSEKTVYIGQTVKFKASVTPSEATNLRVTWKSSNEKVATVNADGEVTGKAGGMTVITCTTVDGGHTATCIVTVREPVTSITLNYDSYSIGVGKTVQLRATVISETATDQTVKWVSSNPKVATVNSKGKVTGIKYGKATITAIAQDGTEVEASCEIRVVVPATSVTLNKGYLSMLVGERKSLKATIKPNNATFKTAKWKSSDTSIAIVDDNGVVTAIKSGEVTITAEAKDNSGKKAICYVTIRDRQPATSVTVMDKKLIMVPGEQKTVQVVISPATSTDSHTWSTDNASIVQVDRKTGKIVARATGTAVVTVMTDSGKTATIEVTVIGLSRTSLTLEQYTEYVLTVEGTNSSVGWDIDNPNVAVLRRSGNNSVTVSTKATGTATITAHVNGRKLVCKLKVTKIK</sequence>
<organism evidence="2 3">
    <name type="scientific">Variimorphobacter saccharofermentans</name>
    <dbReference type="NCBI Taxonomy" id="2755051"/>
    <lineage>
        <taxon>Bacteria</taxon>
        <taxon>Bacillati</taxon>
        <taxon>Bacillota</taxon>
        <taxon>Clostridia</taxon>
        <taxon>Lachnospirales</taxon>
        <taxon>Lachnospiraceae</taxon>
        <taxon>Variimorphobacter</taxon>
    </lineage>
</organism>
<proteinExistence type="predicted"/>
<feature type="domain" description="BIG2" evidence="1">
    <location>
        <begin position="770"/>
        <end position="846"/>
    </location>
</feature>
<dbReference type="Gene3D" id="2.60.40.1080">
    <property type="match status" value="11"/>
</dbReference>
<feature type="domain" description="BIG2" evidence="1">
    <location>
        <begin position="158"/>
        <end position="231"/>
    </location>
</feature>
<comment type="caution">
    <text evidence="2">The sequence shown here is derived from an EMBL/GenBank/DDBJ whole genome shotgun (WGS) entry which is preliminary data.</text>
</comment>
<dbReference type="PANTHER" id="PTHR23019:SF0">
    <property type="entry name" value="NUCLEAR PORE MEMBRANE GLYCOPROTEIN 210"/>
    <property type="match status" value="1"/>
</dbReference>
<gene>
    <name evidence="2" type="ORF">H0486_05940</name>
</gene>
<feature type="domain" description="BIG2" evidence="1">
    <location>
        <begin position="1181"/>
        <end position="1257"/>
    </location>
</feature>
<reference evidence="2 3" key="1">
    <citation type="submission" date="2020-07" db="EMBL/GenBank/DDBJ databases">
        <title>Characterization and genome sequencing of isolate MD1, a novel member within the family Lachnospiraceae.</title>
        <authorList>
            <person name="Rettenmaier R."/>
            <person name="Di Bello L."/>
            <person name="Zinser C."/>
            <person name="Scheitz K."/>
            <person name="Liebl W."/>
            <person name="Zverlov V."/>
        </authorList>
    </citation>
    <scope>NUCLEOTIDE SEQUENCE [LARGE SCALE GENOMIC DNA]</scope>
    <source>
        <strain evidence="2 3">MD1</strain>
    </source>
</reference>
<feature type="domain" description="BIG2" evidence="1">
    <location>
        <begin position="687"/>
        <end position="764"/>
    </location>
</feature>
<evidence type="ECO:0000259" key="1">
    <source>
        <dbReference type="SMART" id="SM00635"/>
    </source>
</evidence>
<dbReference type="AlphaFoldDB" id="A0A839JXL2"/>
<feature type="domain" description="BIG2" evidence="1">
    <location>
        <begin position="514"/>
        <end position="596"/>
    </location>
</feature>
<keyword evidence="3" id="KW-1185">Reference proteome</keyword>
<dbReference type="InterPro" id="IPR003343">
    <property type="entry name" value="Big_2"/>
</dbReference>
<dbReference type="SUPFAM" id="SSF49373">
    <property type="entry name" value="Invasin/intimin cell-adhesion fragments"/>
    <property type="match status" value="11"/>
</dbReference>
<dbReference type="PANTHER" id="PTHR23019">
    <property type="entry name" value="NUCLEAR PORE MEMBRANE GLYCOPROTEIN GP210-RELATED"/>
    <property type="match status" value="1"/>
</dbReference>
<feature type="domain" description="BIG2" evidence="1">
    <location>
        <begin position="428"/>
        <end position="506"/>
    </location>
</feature>
<dbReference type="InterPro" id="IPR045197">
    <property type="entry name" value="NUP210-like"/>
</dbReference>
<feature type="domain" description="BIG2" evidence="1">
    <location>
        <begin position="1105"/>
        <end position="1180"/>
    </location>
</feature>
<dbReference type="Proteomes" id="UP000574276">
    <property type="component" value="Unassembled WGS sequence"/>
</dbReference>
<feature type="domain" description="BIG2" evidence="1">
    <location>
        <begin position="852"/>
        <end position="929"/>
    </location>
</feature>
<name>A0A839JXL2_9FIRM</name>
<evidence type="ECO:0000313" key="2">
    <source>
        <dbReference type="EMBL" id="MBB2182415.1"/>
    </source>
</evidence>
<accession>A0A839JXL2</accession>
<feature type="domain" description="BIG2" evidence="1">
    <location>
        <begin position="602"/>
        <end position="680"/>
    </location>
</feature>
<dbReference type="RefSeq" id="WP_228352139.1">
    <property type="nucleotide sequence ID" value="NZ_JACEGA010000001.1"/>
</dbReference>
<dbReference type="InterPro" id="IPR008964">
    <property type="entry name" value="Invasin/intimin_cell_adhesion"/>
</dbReference>
<feature type="domain" description="BIG2" evidence="1">
    <location>
        <begin position="1019"/>
        <end position="1096"/>
    </location>
</feature>
<dbReference type="SMART" id="SM00635">
    <property type="entry name" value="BID_2"/>
    <property type="match status" value="11"/>
</dbReference>
<dbReference type="EMBL" id="JACEGA010000001">
    <property type="protein sequence ID" value="MBB2182415.1"/>
    <property type="molecule type" value="Genomic_DNA"/>
</dbReference>
<dbReference type="Pfam" id="PF02368">
    <property type="entry name" value="Big_2"/>
    <property type="match status" value="9"/>
</dbReference>
<feature type="domain" description="BIG2" evidence="1">
    <location>
        <begin position="935"/>
        <end position="1012"/>
    </location>
</feature>
<protein>
    <submittedName>
        <fullName evidence="2">Ig-like domain-containing protein</fullName>
    </submittedName>
</protein>